<dbReference type="RefSeq" id="WP_011278616.1">
    <property type="nucleotide sequence ID" value="NZ_BHWZ01000004.1"/>
</dbReference>
<dbReference type="STRING" id="1435377.SUSAZ_08660"/>
<dbReference type="CDD" id="cd18708">
    <property type="entry name" value="PIN_VapC-like"/>
    <property type="match status" value="1"/>
</dbReference>
<evidence type="ECO:0000313" key="3">
    <source>
        <dbReference type="Proteomes" id="UP000060043"/>
    </source>
</evidence>
<dbReference type="EMBL" id="CP013694">
    <property type="protein sequence ID" value="ALU30073.1"/>
    <property type="molecule type" value="Genomic_DNA"/>
</dbReference>
<reference evidence="3 4" key="1">
    <citation type="submission" date="2015-12" db="EMBL/GenBank/DDBJ databases">
        <title>A stable core within a dynamic pangenome in Sulfolobus acidocaldarius.</title>
        <authorList>
            <person name="Anderson R."/>
            <person name="Kouris A."/>
            <person name="Seward C."/>
            <person name="Campbell K."/>
            <person name="Whitaker R."/>
        </authorList>
    </citation>
    <scope>NUCLEOTIDE SEQUENCE [LARGE SCALE GENOMIC DNA]</scope>
    <source>
        <strain evidence="1 4">GG12-C01-09</strain>
        <strain evidence="2 3">NG05B_CO5_07</strain>
    </source>
</reference>
<proteinExistence type="predicted"/>
<dbReference type="AlphaFoldDB" id="A0A0U3FKC0"/>
<evidence type="ECO:0000313" key="2">
    <source>
        <dbReference type="EMBL" id="ALU30763.1"/>
    </source>
</evidence>
<evidence type="ECO:0000313" key="1">
    <source>
        <dbReference type="EMBL" id="ALU30073.1"/>
    </source>
</evidence>
<dbReference type="OrthoDB" id="43803at2157"/>
<dbReference type="Proteomes" id="UP000065473">
    <property type="component" value="Chromosome"/>
</dbReference>
<dbReference type="EMBL" id="CP013695">
    <property type="protein sequence ID" value="ALU30763.1"/>
    <property type="molecule type" value="Genomic_DNA"/>
</dbReference>
<protein>
    <submittedName>
        <fullName evidence="2">Uncharacterized protein</fullName>
    </submittedName>
</protein>
<dbReference type="PaxDb" id="1435377-SUSAZ_08660"/>
<dbReference type="GeneID" id="14552302"/>
<evidence type="ECO:0000313" key="4">
    <source>
        <dbReference type="Proteomes" id="UP000065473"/>
    </source>
</evidence>
<dbReference type="Proteomes" id="UP000060043">
    <property type="component" value="Chromosome"/>
</dbReference>
<gene>
    <name evidence="1" type="ORF">ATY89_09085</name>
    <name evidence="2" type="ORF">ATZ20_00495</name>
</gene>
<sequence length="427" mass="48142">MKLAVLGSDKLVTTANAVLSEIFTGVIPDEIIILSEDQPSKSVEGIKELVSYFGVTPTVRNEIVGEGIEKWRQKVSEIEVDIADVTPGRKYMATSVYAYSKAKHIRYVYVKNESSGYKVFGYLPFNEIKVFDMRSGDIIKWDPPRVTRSNEKSVYLTNDSLNALINIYSLLGKVKISLNRDSYTIEELVKYIHDSNDEEISICGFRSGFLRYKEEKDLKDNVEKGYFTVADTNVYIRLGFRLGYLTYSKTYGRRLLPSKATYNELNNKVTSTQKDRNIFKFNLAMATFNKLHPPPISVGNQGSGDVPLVKETATLKSYLPESVVLVTADSGVNRLASSSNIKTVYLNTVEKARSGDIGEFLHCLSFYVDHNFEIKEIGIEVNDKLAMKIKKQDANKVLNEGLTEVQVVSEDLNYASLLQTEEKLIRS</sequence>
<dbReference type="OMA" id="TPGRKYM"/>
<accession>A0A0U3FKC0</accession>
<name>A0A0U3FKC0_9CREN</name>
<organism evidence="2 3">
    <name type="scientific">Sulfolobus acidocaldarius</name>
    <dbReference type="NCBI Taxonomy" id="2285"/>
    <lineage>
        <taxon>Archaea</taxon>
        <taxon>Thermoproteota</taxon>
        <taxon>Thermoprotei</taxon>
        <taxon>Sulfolobales</taxon>
        <taxon>Sulfolobaceae</taxon>
        <taxon>Sulfolobus</taxon>
    </lineage>
</organism>